<organism evidence="1 2">
    <name type="scientific">Trichoglossum hirsutum</name>
    <dbReference type="NCBI Taxonomy" id="265104"/>
    <lineage>
        <taxon>Eukaryota</taxon>
        <taxon>Fungi</taxon>
        <taxon>Dikarya</taxon>
        <taxon>Ascomycota</taxon>
        <taxon>Pezizomycotina</taxon>
        <taxon>Geoglossomycetes</taxon>
        <taxon>Geoglossales</taxon>
        <taxon>Geoglossaceae</taxon>
        <taxon>Trichoglossum</taxon>
    </lineage>
</organism>
<evidence type="ECO:0000313" key="1">
    <source>
        <dbReference type="EMBL" id="KAH0548638.1"/>
    </source>
</evidence>
<dbReference type="AlphaFoldDB" id="A0A9P8IGZ3"/>
<protein>
    <submittedName>
        <fullName evidence="1">Uncharacterized protein</fullName>
    </submittedName>
</protein>
<accession>A0A9P8IGZ3</accession>
<evidence type="ECO:0000313" key="2">
    <source>
        <dbReference type="Proteomes" id="UP000750711"/>
    </source>
</evidence>
<sequence>MELLGVDIKSFSVVIGSKEKPANEYEELEEVKIVDNYPQVQSLLMTEEPSWMKWYLETTPSNNSANIYEAPLPVGFNNFLDGENDDQLDADLAIDILNNRPNEDEEYDPILDNIDLIDPAAVAEFQDKMLMHIWN</sequence>
<dbReference type="Proteomes" id="UP000750711">
    <property type="component" value="Unassembled WGS sequence"/>
</dbReference>
<proteinExistence type="predicted"/>
<name>A0A9P8IGZ3_9PEZI</name>
<comment type="caution">
    <text evidence="1">The sequence shown here is derived from an EMBL/GenBank/DDBJ whole genome shotgun (WGS) entry which is preliminary data.</text>
</comment>
<dbReference type="EMBL" id="JAGHQM010002458">
    <property type="protein sequence ID" value="KAH0548638.1"/>
    <property type="molecule type" value="Genomic_DNA"/>
</dbReference>
<reference evidence="1" key="1">
    <citation type="submission" date="2021-03" db="EMBL/GenBank/DDBJ databases">
        <title>Comparative genomics and phylogenomic investigation of the class Geoglossomycetes provide insights into ecological specialization and systematics.</title>
        <authorList>
            <person name="Melie T."/>
            <person name="Pirro S."/>
            <person name="Miller A.N."/>
            <person name="Quandt A."/>
        </authorList>
    </citation>
    <scope>NUCLEOTIDE SEQUENCE</scope>
    <source>
        <strain evidence="1">CAQ_001_2017</strain>
    </source>
</reference>
<gene>
    <name evidence="1" type="ORF">GP486_007818</name>
</gene>
<keyword evidence="2" id="KW-1185">Reference proteome</keyword>